<evidence type="ECO:0000256" key="1">
    <source>
        <dbReference type="SAM" id="SignalP"/>
    </source>
</evidence>
<keyword evidence="1" id="KW-0732">Signal</keyword>
<evidence type="ECO:0000313" key="2">
    <source>
        <dbReference type="EMBL" id="SDR19417.1"/>
    </source>
</evidence>
<feature type="signal peptide" evidence="1">
    <location>
        <begin position="1"/>
        <end position="19"/>
    </location>
</feature>
<gene>
    <name evidence="2" type="ORF">SAMN04490186_3910</name>
</gene>
<accession>A0ABY0TU56</accession>
<name>A0ABY0TU56_9PSED</name>
<sequence length="52" mass="5648">MPNLFWRLVAKLLARPAVAAWLIARAQRTPYLTYGSLCSGIVAVNKACPMSG</sequence>
<evidence type="ECO:0008006" key="4">
    <source>
        <dbReference type="Google" id="ProtNLM"/>
    </source>
</evidence>
<proteinExistence type="predicted"/>
<dbReference type="EMBL" id="FNKM01000002">
    <property type="protein sequence ID" value="SDR19417.1"/>
    <property type="molecule type" value="Genomic_DNA"/>
</dbReference>
<protein>
    <recommendedName>
        <fullName evidence="4">Lipid A biosynthesis lauroyl acyltransferase</fullName>
    </recommendedName>
</protein>
<evidence type="ECO:0000313" key="3">
    <source>
        <dbReference type="Proteomes" id="UP000198740"/>
    </source>
</evidence>
<feature type="chain" id="PRO_5045934931" description="Lipid A biosynthesis lauroyl acyltransferase" evidence="1">
    <location>
        <begin position="20"/>
        <end position="52"/>
    </location>
</feature>
<dbReference type="Proteomes" id="UP000198740">
    <property type="component" value="Unassembled WGS sequence"/>
</dbReference>
<keyword evidence="3" id="KW-1185">Reference proteome</keyword>
<reference evidence="2 3" key="1">
    <citation type="submission" date="2016-10" db="EMBL/GenBank/DDBJ databases">
        <authorList>
            <person name="Varghese N."/>
            <person name="Submissions S."/>
        </authorList>
    </citation>
    <scope>NUCLEOTIDE SEQUENCE [LARGE SCALE GENOMIC DNA]</scope>
    <source>
        <strain evidence="2 3">BS2976</strain>
    </source>
</reference>
<comment type="caution">
    <text evidence="2">The sequence shown here is derived from an EMBL/GenBank/DDBJ whole genome shotgun (WGS) entry which is preliminary data.</text>
</comment>
<organism evidence="2 3">
    <name type="scientific">Pseudomonas grimontii</name>
    <dbReference type="NCBI Taxonomy" id="129847"/>
    <lineage>
        <taxon>Bacteria</taxon>
        <taxon>Pseudomonadati</taxon>
        <taxon>Pseudomonadota</taxon>
        <taxon>Gammaproteobacteria</taxon>
        <taxon>Pseudomonadales</taxon>
        <taxon>Pseudomonadaceae</taxon>
        <taxon>Pseudomonas</taxon>
    </lineage>
</organism>